<dbReference type="PROSITE" id="PS50110">
    <property type="entry name" value="RESPONSE_REGULATORY"/>
    <property type="match status" value="1"/>
</dbReference>
<evidence type="ECO:0000256" key="1">
    <source>
        <dbReference type="ARBA" id="ARBA00022553"/>
    </source>
</evidence>
<feature type="domain" description="Response regulatory" evidence="5">
    <location>
        <begin position="5"/>
        <end position="120"/>
    </location>
</feature>
<dbReference type="Proteomes" id="UP000520156">
    <property type="component" value="Unassembled WGS sequence"/>
</dbReference>
<dbReference type="CDD" id="cd17535">
    <property type="entry name" value="REC_NarL-like"/>
    <property type="match status" value="1"/>
</dbReference>
<evidence type="ECO:0000313" key="7">
    <source>
        <dbReference type="Proteomes" id="UP000520156"/>
    </source>
</evidence>
<protein>
    <submittedName>
        <fullName evidence="6">Response regulator transcription factor</fullName>
    </submittedName>
</protein>
<dbReference type="InterPro" id="IPR001789">
    <property type="entry name" value="Sig_transdc_resp-reg_receiver"/>
</dbReference>
<dbReference type="InterPro" id="IPR000792">
    <property type="entry name" value="Tscrpt_reg_LuxR_C"/>
</dbReference>
<evidence type="ECO:0000256" key="3">
    <source>
        <dbReference type="PROSITE-ProRule" id="PRU00169"/>
    </source>
</evidence>
<dbReference type="PANTHER" id="PTHR45566:SF2">
    <property type="entry name" value="NARL SUBFAMILY"/>
    <property type="match status" value="1"/>
</dbReference>
<dbReference type="InterPro" id="IPR011006">
    <property type="entry name" value="CheY-like_superfamily"/>
</dbReference>
<keyword evidence="2" id="KW-0238">DNA-binding</keyword>
<dbReference type="PROSITE" id="PS50043">
    <property type="entry name" value="HTH_LUXR_2"/>
    <property type="match status" value="1"/>
</dbReference>
<dbReference type="SMART" id="SM00421">
    <property type="entry name" value="HTH_LUXR"/>
    <property type="match status" value="1"/>
</dbReference>
<dbReference type="Gene3D" id="3.40.50.2300">
    <property type="match status" value="1"/>
</dbReference>
<organism evidence="6 7">
    <name type="scientific">Novosphingobium aerophilum</name>
    <dbReference type="NCBI Taxonomy" id="2839843"/>
    <lineage>
        <taxon>Bacteria</taxon>
        <taxon>Pseudomonadati</taxon>
        <taxon>Pseudomonadota</taxon>
        <taxon>Alphaproteobacteria</taxon>
        <taxon>Sphingomonadales</taxon>
        <taxon>Sphingomonadaceae</taxon>
        <taxon>Novosphingobium</taxon>
    </lineage>
</organism>
<dbReference type="AlphaFoldDB" id="A0A7X1F8S7"/>
<dbReference type="GO" id="GO:0000160">
    <property type="term" value="P:phosphorelay signal transduction system"/>
    <property type="evidence" value="ECO:0007669"/>
    <property type="project" value="InterPro"/>
</dbReference>
<accession>A0A7X1F8S7</accession>
<comment type="caution">
    <text evidence="6">The sequence shown here is derived from an EMBL/GenBank/DDBJ whole genome shotgun (WGS) entry which is preliminary data.</text>
</comment>
<dbReference type="EMBL" id="JACLAU010000018">
    <property type="protein sequence ID" value="MBC2652314.1"/>
    <property type="molecule type" value="Genomic_DNA"/>
</dbReference>
<dbReference type="InterPro" id="IPR016032">
    <property type="entry name" value="Sig_transdc_resp-reg_C-effctor"/>
</dbReference>
<dbReference type="SUPFAM" id="SSF52172">
    <property type="entry name" value="CheY-like"/>
    <property type="match status" value="1"/>
</dbReference>
<reference evidence="6 7" key="1">
    <citation type="submission" date="2020-08" db="EMBL/GenBank/DDBJ databases">
        <title>The genome sequence of Novosphingobium flavum 4Y4.</title>
        <authorList>
            <person name="Liu Y."/>
        </authorList>
    </citation>
    <scope>NUCLEOTIDE SEQUENCE [LARGE SCALE GENOMIC DNA]</scope>
    <source>
        <strain evidence="6 7">4Y4</strain>
    </source>
</reference>
<gene>
    <name evidence="6" type="ORF">H7F49_11395</name>
</gene>
<evidence type="ECO:0000313" key="6">
    <source>
        <dbReference type="EMBL" id="MBC2652314.1"/>
    </source>
</evidence>
<evidence type="ECO:0000259" key="4">
    <source>
        <dbReference type="PROSITE" id="PS50043"/>
    </source>
</evidence>
<dbReference type="Gene3D" id="1.10.10.10">
    <property type="entry name" value="Winged helix-like DNA-binding domain superfamily/Winged helix DNA-binding domain"/>
    <property type="match status" value="1"/>
</dbReference>
<dbReference type="Pfam" id="PF00072">
    <property type="entry name" value="Response_reg"/>
    <property type="match status" value="1"/>
</dbReference>
<feature type="domain" description="HTH luxR-type" evidence="4">
    <location>
        <begin position="143"/>
        <end position="208"/>
    </location>
</feature>
<evidence type="ECO:0000259" key="5">
    <source>
        <dbReference type="PROSITE" id="PS50110"/>
    </source>
</evidence>
<dbReference type="GO" id="GO:0006355">
    <property type="term" value="P:regulation of DNA-templated transcription"/>
    <property type="evidence" value="ECO:0007669"/>
    <property type="project" value="InterPro"/>
</dbReference>
<evidence type="ECO:0000256" key="2">
    <source>
        <dbReference type="ARBA" id="ARBA00023125"/>
    </source>
</evidence>
<dbReference type="PRINTS" id="PR00038">
    <property type="entry name" value="HTHLUXR"/>
</dbReference>
<dbReference type="SMART" id="SM00448">
    <property type="entry name" value="REC"/>
    <property type="match status" value="1"/>
</dbReference>
<dbReference type="InterPro" id="IPR036388">
    <property type="entry name" value="WH-like_DNA-bd_sf"/>
</dbReference>
<keyword evidence="7" id="KW-1185">Reference proteome</keyword>
<dbReference type="InterPro" id="IPR058245">
    <property type="entry name" value="NreC/VraR/RcsB-like_REC"/>
</dbReference>
<dbReference type="CDD" id="cd06170">
    <property type="entry name" value="LuxR_C_like"/>
    <property type="match status" value="1"/>
</dbReference>
<feature type="modified residue" description="4-aspartylphosphate" evidence="3">
    <location>
        <position position="55"/>
    </location>
</feature>
<dbReference type="Pfam" id="PF00196">
    <property type="entry name" value="GerE"/>
    <property type="match status" value="1"/>
</dbReference>
<dbReference type="SUPFAM" id="SSF46894">
    <property type="entry name" value="C-terminal effector domain of the bipartite response regulators"/>
    <property type="match status" value="1"/>
</dbReference>
<dbReference type="GO" id="GO:0003677">
    <property type="term" value="F:DNA binding"/>
    <property type="evidence" value="ECO:0007669"/>
    <property type="project" value="UniProtKB-KW"/>
</dbReference>
<name>A0A7X1F8S7_9SPHN</name>
<dbReference type="InterPro" id="IPR051015">
    <property type="entry name" value="EvgA-like"/>
</dbReference>
<proteinExistence type="predicted"/>
<sequence>MNLSRIVVADDHAYLRAGLETVLTSAGHEIVASVGDGHAAEMAIARCDPDIVVLDVRMPLKTGIDILQALRSAGDDRKVVLLTATLDDASLVAAIKAKVDAIVMKDEPAPALQQAIVIVTQGQRSIPLTLMDRAFELATKSAVPDPLGTLSERDRRIAEFAAAGLKNRQIAEQLGLSEGAIKVYLHRIFDKLGIGNRTELALLVTRAQS</sequence>
<dbReference type="PANTHER" id="PTHR45566">
    <property type="entry name" value="HTH-TYPE TRANSCRIPTIONAL REGULATOR YHJB-RELATED"/>
    <property type="match status" value="1"/>
</dbReference>
<keyword evidence="1 3" id="KW-0597">Phosphoprotein</keyword>